<dbReference type="EMBL" id="FRBL01000002">
    <property type="protein sequence ID" value="SHL24121.1"/>
    <property type="molecule type" value="Genomic_DNA"/>
</dbReference>
<keyword evidence="9" id="KW-0175">Coiled coil</keyword>
<keyword evidence="10" id="KW-0812">Transmembrane</keyword>
<keyword evidence="10" id="KW-1133">Transmembrane helix</keyword>
<feature type="repeat" description="TPR" evidence="8">
    <location>
        <begin position="345"/>
        <end position="378"/>
    </location>
</feature>
<evidence type="ECO:0000256" key="5">
    <source>
        <dbReference type="ARBA" id="ARBA00022741"/>
    </source>
</evidence>
<sequence>MVMLLQEELRSSNADTTRISILVELGKYQLYKAGEARADLDSSQQFLQAAAKLSDSLGQLSWKHEIKSLEMVLTMERGDSAGGRKIYNQLIEECRRTNDKATEAATLFRMGIWERVRFGSYVKVLHAFARSMQLYRELHDTLNEIKMQKEIAWMHLTEGKNQLAEDMLLDILERYKAVGYKKLHYTYNLLSVASRVKGDNDKALLYAIATVETMQATQDTLSAASFYGDLAKIYEDIGNHKESIRYFQRSLDTWKQEGLPNFAMFFAASKVVREMISQGKPKEALDLINNLVVQVPPITLIQHAIIAQTRAHCYDALQQYPLAEKYFLTALGKFQEANMDFEGSQQLQQHIGRFYLARGDFQRAGTFLRKALSYYPQKNAVASLMDIHFMLYKVDSAQNDFRSALNHLRINKELSDSIFNENKSKQISELEVKYQTVQQEKNIQELNNQSSLQAAQLRQAEMKQQVTLGGIAVLVIMSGLLYYLYIMKNRHNHELEVQQTKIESKNTSLQQLLGEKEWLLKELHHRVKNNLHMVMSLLESQSAFQHNEDAVQAITQSRDRVYAMSLIHQKLYQTDNVSTVDVAEYLRELVAHLKDSFDNCSKIRFDLQTERIEIDISQAVPLGLILNEAITNCIKYAFPAARKDNVILIRMAYAADGQVQLLVADNGIGLPADFNSKRRGSLGMRLMQGLTDDLNGIFTVSSENGTTVTVAFARSEMTDMPAASTDLNAMSLTA</sequence>
<dbReference type="Gene3D" id="1.25.40.10">
    <property type="entry name" value="Tetratricopeptide repeat domain"/>
    <property type="match status" value="3"/>
</dbReference>
<dbReference type="Pfam" id="PF07568">
    <property type="entry name" value="HisKA_2"/>
    <property type="match status" value="1"/>
</dbReference>
<dbReference type="Pfam" id="PF13181">
    <property type="entry name" value="TPR_8"/>
    <property type="match status" value="2"/>
</dbReference>
<evidence type="ECO:0000313" key="13">
    <source>
        <dbReference type="Proteomes" id="UP000184420"/>
    </source>
</evidence>
<proteinExistence type="predicted"/>
<protein>
    <recommendedName>
        <fullName evidence="2">histidine kinase</fullName>
        <ecNumber evidence="2">2.7.13.3</ecNumber>
    </recommendedName>
</protein>
<feature type="domain" description="Histidine kinase" evidence="11">
    <location>
        <begin position="522"/>
        <end position="716"/>
    </location>
</feature>
<dbReference type="PROSITE" id="PS50005">
    <property type="entry name" value="TPR"/>
    <property type="match status" value="2"/>
</dbReference>
<dbReference type="SMART" id="SM00387">
    <property type="entry name" value="HATPase_c"/>
    <property type="match status" value="1"/>
</dbReference>
<evidence type="ECO:0000259" key="11">
    <source>
        <dbReference type="PROSITE" id="PS50109"/>
    </source>
</evidence>
<evidence type="ECO:0000256" key="4">
    <source>
        <dbReference type="ARBA" id="ARBA00022679"/>
    </source>
</evidence>
<keyword evidence="3" id="KW-0597">Phosphoprotein</keyword>
<dbReference type="InterPro" id="IPR011495">
    <property type="entry name" value="Sig_transdc_His_kin_sub2_dim/P"/>
</dbReference>
<dbReference type="AlphaFoldDB" id="A0A1M6Z0R4"/>
<evidence type="ECO:0000313" key="12">
    <source>
        <dbReference type="EMBL" id="SHL24121.1"/>
    </source>
</evidence>
<keyword evidence="13" id="KW-1185">Reference proteome</keyword>
<keyword evidence="8" id="KW-0802">TPR repeat</keyword>
<dbReference type="SUPFAM" id="SSF55874">
    <property type="entry name" value="ATPase domain of HSP90 chaperone/DNA topoisomerase II/histidine kinase"/>
    <property type="match status" value="1"/>
</dbReference>
<keyword evidence="4" id="KW-0808">Transferase</keyword>
<reference evidence="12 13" key="1">
    <citation type="submission" date="2016-11" db="EMBL/GenBank/DDBJ databases">
        <authorList>
            <person name="Jaros S."/>
            <person name="Januszkiewicz K."/>
            <person name="Wedrychowicz H."/>
        </authorList>
    </citation>
    <scope>NUCLEOTIDE SEQUENCE [LARGE SCALE GENOMIC DNA]</scope>
    <source>
        <strain evidence="12 13">DSM 27406</strain>
    </source>
</reference>
<comment type="catalytic activity">
    <reaction evidence="1">
        <text>ATP + protein L-histidine = ADP + protein N-phospho-L-histidine.</text>
        <dbReference type="EC" id="2.7.13.3"/>
    </reaction>
</comment>
<keyword evidence="6 12" id="KW-0418">Kinase</keyword>
<dbReference type="STRING" id="1419482.SAMN05444266_102570"/>
<dbReference type="InterPro" id="IPR003594">
    <property type="entry name" value="HATPase_dom"/>
</dbReference>
<dbReference type="GO" id="GO:0005524">
    <property type="term" value="F:ATP binding"/>
    <property type="evidence" value="ECO:0007669"/>
    <property type="project" value="UniProtKB-KW"/>
</dbReference>
<dbReference type="InterPro" id="IPR011990">
    <property type="entry name" value="TPR-like_helical_dom_sf"/>
</dbReference>
<evidence type="ECO:0000256" key="6">
    <source>
        <dbReference type="ARBA" id="ARBA00022777"/>
    </source>
</evidence>
<name>A0A1M6Z0R4_9BACT</name>
<dbReference type="Pfam" id="PF13581">
    <property type="entry name" value="HATPase_c_2"/>
    <property type="match status" value="1"/>
</dbReference>
<organism evidence="12 13">
    <name type="scientific">Chitinophaga jiangningensis</name>
    <dbReference type="NCBI Taxonomy" id="1419482"/>
    <lineage>
        <taxon>Bacteria</taxon>
        <taxon>Pseudomonadati</taxon>
        <taxon>Bacteroidota</taxon>
        <taxon>Chitinophagia</taxon>
        <taxon>Chitinophagales</taxon>
        <taxon>Chitinophagaceae</taxon>
        <taxon>Chitinophaga</taxon>
    </lineage>
</organism>
<gene>
    <name evidence="12" type="ORF">SAMN05444266_102570</name>
</gene>
<evidence type="ECO:0000256" key="9">
    <source>
        <dbReference type="SAM" id="Coils"/>
    </source>
</evidence>
<dbReference type="PANTHER" id="PTHR41523:SF8">
    <property type="entry name" value="ETHYLENE RESPONSE SENSOR PROTEIN"/>
    <property type="match status" value="1"/>
</dbReference>
<feature type="transmembrane region" description="Helical" evidence="10">
    <location>
        <begin position="466"/>
        <end position="485"/>
    </location>
</feature>
<keyword evidence="7" id="KW-0067">ATP-binding</keyword>
<accession>A0A1M6Z0R4</accession>
<dbReference type="EC" id="2.7.13.3" evidence="2"/>
<evidence type="ECO:0000256" key="7">
    <source>
        <dbReference type="ARBA" id="ARBA00022840"/>
    </source>
</evidence>
<dbReference type="InterPro" id="IPR036890">
    <property type="entry name" value="HATPase_C_sf"/>
</dbReference>
<evidence type="ECO:0000256" key="8">
    <source>
        <dbReference type="PROSITE-ProRule" id="PRU00339"/>
    </source>
</evidence>
<feature type="coiled-coil region" evidence="9">
    <location>
        <begin position="420"/>
        <end position="463"/>
    </location>
</feature>
<dbReference type="InterPro" id="IPR019734">
    <property type="entry name" value="TPR_rpt"/>
</dbReference>
<dbReference type="InterPro" id="IPR005467">
    <property type="entry name" value="His_kinase_dom"/>
</dbReference>
<evidence type="ECO:0000256" key="10">
    <source>
        <dbReference type="SAM" id="Phobius"/>
    </source>
</evidence>
<dbReference type="Gene3D" id="3.30.450.20">
    <property type="entry name" value="PAS domain"/>
    <property type="match status" value="1"/>
</dbReference>
<dbReference type="PROSITE" id="PS50109">
    <property type="entry name" value="HIS_KIN"/>
    <property type="match status" value="1"/>
</dbReference>
<feature type="repeat" description="TPR" evidence="8">
    <location>
        <begin position="224"/>
        <end position="257"/>
    </location>
</feature>
<evidence type="ECO:0000256" key="1">
    <source>
        <dbReference type="ARBA" id="ARBA00000085"/>
    </source>
</evidence>
<evidence type="ECO:0000256" key="2">
    <source>
        <dbReference type="ARBA" id="ARBA00012438"/>
    </source>
</evidence>
<evidence type="ECO:0000256" key="3">
    <source>
        <dbReference type="ARBA" id="ARBA00022553"/>
    </source>
</evidence>
<dbReference type="PANTHER" id="PTHR41523">
    <property type="entry name" value="TWO-COMPONENT SYSTEM SENSOR PROTEIN"/>
    <property type="match status" value="1"/>
</dbReference>
<dbReference type="Gene3D" id="3.30.565.10">
    <property type="entry name" value="Histidine kinase-like ATPase, C-terminal domain"/>
    <property type="match status" value="1"/>
</dbReference>
<keyword evidence="10" id="KW-0472">Membrane</keyword>
<keyword evidence="5" id="KW-0547">Nucleotide-binding</keyword>
<dbReference type="Proteomes" id="UP000184420">
    <property type="component" value="Unassembled WGS sequence"/>
</dbReference>
<dbReference type="SMART" id="SM00028">
    <property type="entry name" value="TPR"/>
    <property type="match status" value="3"/>
</dbReference>
<dbReference type="GO" id="GO:0004673">
    <property type="term" value="F:protein histidine kinase activity"/>
    <property type="evidence" value="ECO:0007669"/>
    <property type="project" value="UniProtKB-EC"/>
</dbReference>
<dbReference type="SUPFAM" id="SSF48452">
    <property type="entry name" value="TPR-like"/>
    <property type="match status" value="2"/>
</dbReference>